<feature type="signal peptide" evidence="5">
    <location>
        <begin position="1"/>
        <end position="24"/>
    </location>
</feature>
<dbReference type="SUPFAM" id="SSF46626">
    <property type="entry name" value="Cytochrome c"/>
    <property type="match status" value="1"/>
</dbReference>
<keyword evidence="8" id="KW-1185">Reference proteome</keyword>
<evidence type="ECO:0000313" key="7">
    <source>
        <dbReference type="EMBL" id="VIP03515.1"/>
    </source>
</evidence>
<dbReference type="InterPro" id="IPR016024">
    <property type="entry name" value="ARM-type_fold"/>
</dbReference>
<dbReference type="InParanoid" id="A0A6C2YRA2"/>
<dbReference type="PANTHER" id="PTHR33546:SF1">
    <property type="entry name" value="LARGE, MULTIFUNCTIONAL SECRETED PROTEIN"/>
    <property type="match status" value="1"/>
</dbReference>
<dbReference type="Pfam" id="PF13646">
    <property type="entry name" value="HEAT_2"/>
    <property type="match status" value="1"/>
</dbReference>
<dbReference type="InterPro" id="IPR013427">
    <property type="entry name" value="Haem-bd_dom_put"/>
</dbReference>
<feature type="domain" description="Cytochrome c" evidence="6">
    <location>
        <begin position="851"/>
        <end position="987"/>
    </location>
</feature>
<dbReference type="InterPro" id="IPR009056">
    <property type="entry name" value="Cyt_c-like_dom"/>
</dbReference>
<dbReference type="KEGG" id="tim:GMBLW1_04450"/>
<evidence type="ECO:0000313" key="8">
    <source>
        <dbReference type="Proteomes" id="UP000464378"/>
    </source>
</evidence>
<dbReference type="InterPro" id="IPR013428">
    <property type="entry name" value="Membrane-bound_put_N"/>
</dbReference>
<dbReference type="InterPro" id="IPR011989">
    <property type="entry name" value="ARM-like"/>
</dbReference>
<keyword evidence="3 4" id="KW-0408">Iron</keyword>
<sequence>MRYAILRPLLVGFSLLWLVPMASAQRNATVPDPDPEIERKTFQVPEGFEVSLYAADPMLAKPIQMNFDPKGRLWVAASEVYPQVKPGQQPTDKILILEDTNHDGKADKTTVFADGLLIPTGVEPGDGGAYVANSTELLHMADTNGDGKADRTKVMLSGFGTEDTHHIIHTFRWGQDGQLYFNQSIYIHSHLETPFGPRRLLGGGVWMYRPETGRIEVFVRGLVNGWGHHWDHYGTSFLTDGAGGEGINYALPGAYYVTAVGAARTLQGLNPGSPKYCGLETISSANMPDEWQGNLLTNDFRAHRVCRFVLREDGAGFASREQVELIKSNHPAFRPVDIKVGPDGAIYIADWYNPIINHGEVDFRDPRRDKTHGRIWRITYKGKPLQKVIDFTALSTPELLDQLKSPIAYNRQQAKRVLKERGADAVRPELDRWLAALPTTGAQVEHHRLEALWMYQSLDILQPELLQQLLRAGEPRIREAATRVVSQWSERLPNALELLATRVVDEHPRVRLEAVRALAGIPQPRAIELAMLALDKPVDRFLDYALWLTAWERRDEWLPALREGQITFGGNSSHLLFALKAAGSNDVVPPLVALVKAGKVSADSEAAVLGMLANLGGPNELRLVYDRLLASPAARQAPLLAALEQAARVRKVEPTGDRETVLKLLASDNDATRVAAVRLAGRWKLEAAREPLARIASSAMASPSLRQAALDGLLALGGKATLETLQTLAKSADAAIRQQALIAYLEVDDAAAVASALTFLQEPATAKLDISELVTAIATRKTAPGKLRAALEGKTVSPDVAKLAIRAIRATGRPDDALIAEFSKSGSLNAKTRTLSPSEMQQFLADVQSQGNAARGELIFRKSEQQCLKCHGVGGAGGQVGPDLTSIGASAPVDYLVESLLMPNKAIKEGYNSYVIGLETGQVVTGIKVREANGELILRGADGKDQVIPTKLIEERADGKSLMPEGLVDTLTRAELVDLVRFLSELGKLGPYALTKARLVRSWQQFPESPELEKLLAKSDGSFEQFLANGGVPTEAVYSMVSGELPMVSLNRLKLARFQIDVTTAGKFELAIANPQGLRLWVGATPTPVSDRITVDLPVGVHTVTLVSSDSNRQAPYRVELLDSPGSPARVAIVTGK</sequence>
<dbReference type="NCBIfam" id="TIGR02604">
    <property type="entry name" value="Piru_Ver_Nterm"/>
    <property type="match status" value="1"/>
</dbReference>
<accession>A0A6C2YRA2</accession>
<dbReference type="RefSeq" id="WP_162658630.1">
    <property type="nucleotide sequence ID" value="NZ_LR593887.1"/>
</dbReference>
<gene>
    <name evidence="7" type="ORF">GMBLW1_04450</name>
</gene>
<dbReference type="InterPro" id="IPR011041">
    <property type="entry name" value="Quinoprot_gluc/sorb_DH_b-prop"/>
</dbReference>
<dbReference type="SUPFAM" id="SSF48371">
    <property type="entry name" value="ARM repeat"/>
    <property type="match status" value="2"/>
</dbReference>
<dbReference type="InterPro" id="IPR011042">
    <property type="entry name" value="6-blade_b-propeller_TolB-like"/>
</dbReference>
<proteinExistence type="predicted"/>
<dbReference type="SUPFAM" id="SSF50952">
    <property type="entry name" value="Soluble quinoprotein glucose dehydrogenase"/>
    <property type="match status" value="1"/>
</dbReference>
<evidence type="ECO:0000256" key="1">
    <source>
        <dbReference type="ARBA" id="ARBA00022617"/>
    </source>
</evidence>
<dbReference type="Gene3D" id="2.120.10.30">
    <property type="entry name" value="TolB, C-terminal domain"/>
    <property type="match status" value="1"/>
</dbReference>
<dbReference type="AlphaFoldDB" id="A0A6C2YRA2"/>
<dbReference type="Pfam" id="PF23500">
    <property type="entry name" value="DUF7133"/>
    <property type="match status" value="1"/>
</dbReference>
<dbReference type="GO" id="GO:0020037">
    <property type="term" value="F:heme binding"/>
    <property type="evidence" value="ECO:0007669"/>
    <property type="project" value="InterPro"/>
</dbReference>
<dbReference type="GO" id="GO:0009055">
    <property type="term" value="F:electron transfer activity"/>
    <property type="evidence" value="ECO:0007669"/>
    <property type="project" value="InterPro"/>
</dbReference>
<evidence type="ECO:0000256" key="2">
    <source>
        <dbReference type="ARBA" id="ARBA00022723"/>
    </source>
</evidence>
<dbReference type="Gene3D" id="1.10.760.10">
    <property type="entry name" value="Cytochrome c-like domain"/>
    <property type="match status" value="1"/>
</dbReference>
<dbReference type="NCBIfam" id="TIGR02603">
    <property type="entry name" value="CxxCH_TIGR02603"/>
    <property type="match status" value="1"/>
</dbReference>
<dbReference type="Proteomes" id="UP000464378">
    <property type="component" value="Chromosome"/>
</dbReference>
<keyword evidence="2 4" id="KW-0479">Metal-binding</keyword>
<protein>
    <recommendedName>
        <fullName evidence="6">Cytochrome c domain-containing protein</fullName>
    </recommendedName>
</protein>
<dbReference type="InterPro" id="IPR055557">
    <property type="entry name" value="DUF7133"/>
</dbReference>
<organism evidence="7">
    <name type="scientific">Tuwongella immobilis</name>
    <dbReference type="NCBI Taxonomy" id="692036"/>
    <lineage>
        <taxon>Bacteria</taxon>
        <taxon>Pseudomonadati</taxon>
        <taxon>Planctomycetota</taxon>
        <taxon>Planctomycetia</taxon>
        <taxon>Gemmatales</taxon>
        <taxon>Gemmataceae</taxon>
        <taxon>Tuwongella</taxon>
    </lineage>
</organism>
<dbReference type="Gene3D" id="1.25.10.10">
    <property type="entry name" value="Leucine-rich Repeat Variant"/>
    <property type="match status" value="2"/>
</dbReference>
<keyword evidence="1 4" id="KW-0349">Heme</keyword>
<evidence type="ECO:0000256" key="5">
    <source>
        <dbReference type="SAM" id="SignalP"/>
    </source>
</evidence>
<dbReference type="PROSITE" id="PS51007">
    <property type="entry name" value="CYTC"/>
    <property type="match status" value="1"/>
</dbReference>
<dbReference type="GO" id="GO:0046872">
    <property type="term" value="F:metal ion binding"/>
    <property type="evidence" value="ECO:0007669"/>
    <property type="project" value="UniProtKB-KW"/>
</dbReference>
<evidence type="ECO:0000259" key="6">
    <source>
        <dbReference type="PROSITE" id="PS51007"/>
    </source>
</evidence>
<dbReference type="EMBL" id="LR593887">
    <property type="protein sequence ID" value="VTS04398.1"/>
    <property type="molecule type" value="Genomic_DNA"/>
</dbReference>
<keyword evidence="5" id="KW-0732">Signal</keyword>
<name>A0A6C2YRA2_9BACT</name>
<dbReference type="EMBL" id="LR586016">
    <property type="protein sequence ID" value="VIP03515.1"/>
    <property type="molecule type" value="Genomic_DNA"/>
</dbReference>
<dbReference type="PANTHER" id="PTHR33546">
    <property type="entry name" value="LARGE, MULTIFUNCTIONAL SECRETED PROTEIN-RELATED"/>
    <property type="match status" value="1"/>
</dbReference>
<dbReference type="InterPro" id="IPR036909">
    <property type="entry name" value="Cyt_c-like_dom_sf"/>
</dbReference>
<evidence type="ECO:0000256" key="3">
    <source>
        <dbReference type="ARBA" id="ARBA00023004"/>
    </source>
</evidence>
<reference evidence="7" key="1">
    <citation type="submission" date="2019-04" db="EMBL/GenBank/DDBJ databases">
        <authorList>
            <consortium name="Science for Life Laboratories"/>
        </authorList>
    </citation>
    <scope>NUCLEOTIDE SEQUENCE</scope>
    <source>
        <strain evidence="7">MBLW1</strain>
    </source>
</reference>
<feature type="chain" id="PRO_5033534898" description="Cytochrome c domain-containing protein" evidence="5">
    <location>
        <begin position="25"/>
        <end position="1137"/>
    </location>
</feature>
<evidence type="ECO:0000256" key="4">
    <source>
        <dbReference type="PROSITE-ProRule" id="PRU00433"/>
    </source>
</evidence>